<dbReference type="EMBL" id="BGPR01032655">
    <property type="protein sequence ID" value="GBO06249.1"/>
    <property type="molecule type" value="Genomic_DNA"/>
</dbReference>
<dbReference type="OrthoDB" id="6437115at2759"/>
<reference evidence="1 2" key="1">
    <citation type="journal article" date="2019" name="Sci. Rep.">
        <title>Orb-weaving spider Araneus ventricosus genome elucidates the spidroin gene catalogue.</title>
        <authorList>
            <person name="Kono N."/>
            <person name="Nakamura H."/>
            <person name="Ohtoshi R."/>
            <person name="Moran D.A.P."/>
            <person name="Shinohara A."/>
            <person name="Yoshida Y."/>
            <person name="Fujiwara M."/>
            <person name="Mori M."/>
            <person name="Tomita M."/>
            <person name="Arakawa K."/>
        </authorList>
    </citation>
    <scope>NUCLEOTIDE SEQUENCE [LARGE SCALE GENOMIC DNA]</scope>
</reference>
<dbReference type="Proteomes" id="UP000499080">
    <property type="component" value="Unassembled WGS sequence"/>
</dbReference>
<proteinExistence type="predicted"/>
<name>A0A4Y2TZV4_ARAVE</name>
<evidence type="ECO:0000313" key="2">
    <source>
        <dbReference type="Proteomes" id="UP000499080"/>
    </source>
</evidence>
<comment type="caution">
    <text evidence="1">The sequence shown here is derived from an EMBL/GenBank/DDBJ whole genome shotgun (WGS) entry which is preliminary data.</text>
</comment>
<sequence length="121" mass="14027">MCKHFQTNSCLLWQPAAKQPWAEEIWRLLKSQKLVGLAWLPHLNSKIKYLQLCNLRRGPSNFCGGGRVKRKRVLKYLGVFIREKINCAHHLRRKEGKAMQHHGSLLKVAGNTWGLSQELRS</sequence>
<keyword evidence="2" id="KW-1185">Reference proteome</keyword>
<dbReference type="AlphaFoldDB" id="A0A4Y2TZV4"/>
<protein>
    <submittedName>
        <fullName evidence="1">Uncharacterized protein</fullName>
    </submittedName>
</protein>
<evidence type="ECO:0000313" key="1">
    <source>
        <dbReference type="EMBL" id="GBO06249.1"/>
    </source>
</evidence>
<organism evidence="1 2">
    <name type="scientific">Araneus ventricosus</name>
    <name type="common">Orbweaver spider</name>
    <name type="synonym">Epeira ventricosa</name>
    <dbReference type="NCBI Taxonomy" id="182803"/>
    <lineage>
        <taxon>Eukaryota</taxon>
        <taxon>Metazoa</taxon>
        <taxon>Ecdysozoa</taxon>
        <taxon>Arthropoda</taxon>
        <taxon>Chelicerata</taxon>
        <taxon>Arachnida</taxon>
        <taxon>Araneae</taxon>
        <taxon>Araneomorphae</taxon>
        <taxon>Entelegynae</taxon>
        <taxon>Araneoidea</taxon>
        <taxon>Araneidae</taxon>
        <taxon>Araneus</taxon>
    </lineage>
</organism>
<accession>A0A4Y2TZV4</accession>
<gene>
    <name evidence="1" type="ORF">AVEN_185814_1</name>
</gene>